<sequence>MSKMWMVAIAALAVPMLPAPAAAQNAVQDGVLVIYGQDRCPTNADGEEIVVCVRRGEAERFRIPQELRQLEVTPQNEAWAERVESTFDAGDSGIGSCSAVGVGGASGCFGQAAARNKALRKEAERDAANLPLP</sequence>
<keyword evidence="3" id="KW-1185">Reference proteome</keyword>
<keyword evidence="1" id="KW-0732">Signal</keyword>
<proteinExistence type="predicted"/>
<comment type="caution">
    <text evidence="2">The sequence shown here is derived from an EMBL/GenBank/DDBJ whole genome shotgun (WGS) entry which is preliminary data.</text>
</comment>
<evidence type="ECO:0000313" key="3">
    <source>
        <dbReference type="Proteomes" id="UP000788153"/>
    </source>
</evidence>
<evidence type="ECO:0000313" key="2">
    <source>
        <dbReference type="EMBL" id="NIJ23331.1"/>
    </source>
</evidence>
<dbReference type="RefSeq" id="WP_140230766.1">
    <property type="nucleotide sequence ID" value="NZ_BAAAEV010000001.1"/>
</dbReference>
<reference evidence="2 3" key="1">
    <citation type="submission" date="2020-03" db="EMBL/GenBank/DDBJ databases">
        <title>Genomic Encyclopedia of Type Strains, Phase IV (KMG-IV): sequencing the most valuable type-strain genomes for metagenomic binning, comparative biology and taxonomic classification.</title>
        <authorList>
            <person name="Goeker M."/>
        </authorList>
    </citation>
    <scope>NUCLEOTIDE SEQUENCE [LARGE SCALE GENOMIC DNA]</scope>
    <source>
        <strain evidence="2 3">DSM 22753</strain>
    </source>
</reference>
<accession>A0ABX0U0V5</accession>
<name>A0ABX0U0V5_9SPHN</name>
<dbReference type="Proteomes" id="UP000788153">
    <property type="component" value="Unassembled WGS sequence"/>
</dbReference>
<organism evidence="2 3">
    <name type="scientific">Sphingomonas japonica</name>
    <dbReference type="NCBI Taxonomy" id="511662"/>
    <lineage>
        <taxon>Bacteria</taxon>
        <taxon>Pseudomonadati</taxon>
        <taxon>Pseudomonadota</taxon>
        <taxon>Alphaproteobacteria</taxon>
        <taxon>Sphingomonadales</taxon>
        <taxon>Sphingomonadaceae</taxon>
        <taxon>Sphingomonas</taxon>
    </lineage>
</organism>
<evidence type="ECO:0000256" key="1">
    <source>
        <dbReference type="SAM" id="SignalP"/>
    </source>
</evidence>
<dbReference type="EMBL" id="JAASQP010000001">
    <property type="protein sequence ID" value="NIJ23331.1"/>
    <property type="molecule type" value="Genomic_DNA"/>
</dbReference>
<feature type="chain" id="PRO_5046914939" evidence="1">
    <location>
        <begin position="24"/>
        <end position="133"/>
    </location>
</feature>
<feature type="signal peptide" evidence="1">
    <location>
        <begin position="1"/>
        <end position="23"/>
    </location>
</feature>
<protein>
    <submittedName>
        <fullName evidence="2">Uncharacterized protein</fullName>
    </submittedName>
</protein>
<gene>
    <name evidence="2" type="ORF">FHT01_000873</name>
</gene>